<dbReference type="Gene3D" id="1.20.120.20">
    <property type="entry name" value="Apolipoprotein"/>
    <property type="match status" value="1"/>
</dbReference>
<evidence type="ECO:0000256" key="2">
    <source>
        <dbReference type="SAM" id="MobiDB-lite"/>
    </source>
</evidence>
<name>A0A645DBQ5_9ZZZZ</name>
<evidence type="ECO:0000313" key="3">
    <source>
        <dbReference type="EMBL" id="MPM86751.1"/>
    </source>
</evidence>
<sequence>MLNELADYITRLENKAGEIADDAKEGYRERVDNLKGLKDNLSSKLEDYENIADGKWEVVRESAADFFASVSESWKENFDKVADAFKKNDRNDPEATAGNQPDGDVPQ</sequence>
<dbReference type="AlphaFoldDB" id="A0A645DBQ5"/>
<proteinExistence type="predicted"/>
<feature type="region of interest" description="Disordered" evidence="2">
    <location>
        <begin position="86"/>
        <end position="107"/>
    </location>
</feature>
<keyword evidence="1" id="KW-0175">Coiled coil</keyword>
<comment type="caution">
    <text evidence="3">The sequence shown here is derived from an EMBL/GenBank/DDBJ whole genome shotgun (WGS) entry which is preliminary data.</text>
</comment>
<organism evidence="3">
    <name type="scientific">bioreactor metagenome</name>
    <dbReference type="NCBI Taxonomy" id="1076179"/>
    <lineage>
        <taxon>unclassified sequences</taxon>
        <taxon>metagenomes</taxon>
        <taxon>ecological metagenomes</taxon>
    </lineage>
</organism>
<accession>A0A645DBQ5</accession>
<gene>
    <name evidence="3" type="ORF">SDC9_133842</name>
</gene>
<dbReference type="EMBL" id="VSSQ01034721">
    <property type="protein sequence ID" value="MPM86751.1"/>
    <property type="molecule type" value="Genomic_DNA"/>
</dbReference>
<protein>
    <submittedName>
        <fullName evidence="3">Uncharacterized protein</fullName>
    </submittedName>
</protein>
<evidence type="ECO:0000256" key="1">
    <source>
        <dbReference type="SAM" id="Coils"/>
    </source>
</evidence>
<reference evidence="3" key="1">
    <citation type="submission" date="2019-08" db="EMBL/GenBank/DDBJ databases">
        <authorList>
            <person name="Kucharzyk K."/>
            <person name="Murdoch R.W."/>
            <person name="Higgins S."/>
            <person name="Loffler F."/>
        </authorList>
    </citation>
    <scope>NUCLEOTIDE SEQUENCE</scope>
</reference>
<feature type="coiled-coil region" evidence="1">
    <location>
        <begin position="24"/>
        <end position="51"/>
    </location>
</feature>